<dbReference type="Proteomes" id="UP000053937">
    <property type="component" value="Unassembled WGS sequence"/>
</dbReference>
<dbReference type="InterPro" id="IPR053147">
    <property type="entry name" value="Hsp_HslJ-like"/>
</dbReference>
<sequence>MKNAKAFLFFASVMLLMSSCMRHVKTDHPAEGRPAGDNSRVSLDWEGTYRGIIPCADCQGIETTVTLDKNGTCLIRSRYSGKSDRIFSEECTFVWDREGRTISVSAKESASRFYLVGENMLVQLDMQGKRITGLLADKYVLSKVVSSEAMVPDASLSETYWKLVELNGKPLKTLPFRQQEAHIILKKADGRVHGSGGCNRFFGRYEIRPGNRIHFSGLGSTMMACPGLADESAFFKVLETADNYTIRGESLQLHKARMAPLAKFEAVYLK</sequence>
<gene>
    <name evidence="3" type="ORF">ASB62_09725</name>
</gene>
<evidence type="ECO:0000313" key="3">
    <source>
        <dbReference type="EMBL" id="KUL20301.1"/>
    </source>
</evidence>
<comment type="caution">
    <text evidence="3">The sequence shown here is derived from an EMBL/GenBank/DDBJ whole genome shotgun (WGS) entry which is preliminary data.</text>
</comment>
<keyword evidence="4" id="KW-1185">Reference proteome</keyword>
<dbReference type="Gene3D" id="2.40.128.640">
    <property type="match status" value="1"/>
</dbReference>
<keyword evidence="1" id="KW-0732">Signal</keyword>
<feature type="signal peptide" evidence="1">
    <location>
        <begin position="1"/>
        <end position="22"/>
    </location>
</feature>
<dbReference type="PANTHER" id="PTHR35535">
    <property type="entry name" value="HEAT SHOCK PROTEIN HSLJ"/>
    <property type="match status" value="1"/>
</dbReference>
<evidence type="ECO:0000256" key="1">
    <source>
        <dbReference type="SAM" id="SignalP"/>
    </source>
</evidence>
<reference evidence="3 4" key="1">
    <citation type="submission" date="2015-10" db="EMBL/GenBank/DDBJ databases">
        <title>Draft Genome Sequence of Chlorobium limicola strain Frasassi Growing under Artificial Lighting in the Frasassi Cave System.</title>
        <authorList>
            <person name="Mansor M."/>
            <person name="Macalady J."/>
        </authorList>
    </citation>
    <scope>NUCLEOTIDE SEQUENCE [LARGE SCALE GENOMIC DNA]</scope>
    <source>
        <strain evidence="3 4">Frasassi</strain>
    </source>
</reference>
<dbReference type="Gene3D" id="2.40.128.270">
    <property type="match status" value="1"/>
</dbReference>
<feature type="chain" id="PRO_5007097381" description="DUF306 domain-containing protein" evidence="1">
    <location>
        <begin position="23"/>
        <end position="270"/>
    </location>
</feature>
<feature type="domain" description="DUF306" evidence="2">
    <location>
        <begin position="154"/>
        <end position="265"/>
    </location>
</feature>
<dbReference type="RefSeq" id="WP_059139685.1">
    <property type="nucleotide sequence ID" value="NZ_LMBR01000248.1"/>
</dbReference>
<dbReference type="EMBL" id="LMBR01000248">
    <property type="protein sequence ID" value="KUL20301.1"/>
    <property type="molecule type" value="Genomic_DNA"/>
</dbReference>
<evidence type="ECO:0000313" key="4">
    <source>
        <dbReference type="Proteomes" id="UP000053937"/>
    </source>
</evidence>
<protein>
    <recommendedName>
        <fullName evidence="2">DUF306 domain-containing protein</fullName>
    </recommendedName>
</protein>
<dbReference type="AlphaFoldDB" id="A0A101J596"/>
<dbReference type="PANTHER" id="PTHR35535:SF1">
    <property type="entry name" value="HEAT SHOCK PROTEIN HSLJ"/>
    <property type="match status" value="1"/>
</dbReference>
<dbReference type="Pfam" id="PF03724">
    <property type="entry name" value="META"/>
    <property type="match status" value="1"/>
</dbReference>
<dbReference type="OrthoDB" id="5348860at2"/>
<evidence type="ECO:0000259" key="2">
    <source>
        <dbReference type="Pfam" id="PF03724"/>
    </source>
</evidence>
<dbReference type="InterPro" id="IPR038670">
    <property type="entry name" value="HslJ-like_sf"/>
</dbReference>
<dbReference type="InterPro" id="IPR005184">
    <property type="entry name" value="DUF306_Meta_HslJ"/>
</dbReference>
<accession>A0A101J596</accession>
<name>A0A101J596_CHLLI</name>
<organism evidence="3 4">
    <name type="scientific">Chlorobium limicola</name>
    <dbReference type="NCBI Taxonomy" id="1092"/>
    <lineage>
        <taxon>Bacteria</taxon>
        <taxon>Pseudomonadati</taxon>
        <taxon>Chlorobiota</taxon>
        <taxon>Chlorobiia</taxon>
        <taxon>Chlorobiales</taxon>
        <taxon>Chlorobiaceae</taxon>
        <taxon>Chlorobium/Pelodictyon group</taxon>
        <taxon>Chlorobium</taxon>
    </lineage>
</organism>
<dbReference type="PROSITE" id="PS51257">
    <property type="entry name" value="PROKAR_LIPOPROTEIN"/>
    <property type="match status" value="1"/>
</dbReference>
<proteinExistence type="predicted"/>
<dbReference type="InterPro" id="IPR007298">
    <property type="entry name" value="Cu-R_lipoprotein_NlpE"/>
</dbReference>
<dbReference type="Pfam" id="PF04170">
    <property type="entry name" value="NlpE"/>
    <property type="match status" value="1"/>
</dbReference>